<feature type="signal peptide" evidence="10">
    <location>
        <begin position="1"/>
        <end position="30"/>
    </location>
</feature>
<keyword evidence="10" id="KW-0376">Hydrogen peroxide</keyword>
<accession>A0ABR2DXK7</accession>
<comment type="cofactor">
    <cofactor evidence="10">
        <name>heme b</name>
        <dbReference type="ChEBI" id="CHEBI:60344"/>
    </cofactor>
    <text evidence="10">Binds 1 heme b (iron(II)-protoporphyrin IX) group per subunit.</text>
</comment>
<keyword evidence="4 10" id="KW-0575">Peroxidase</keyword>
<dbReference type="InterPro" id="IPR019793">
    <property type="entry name" value="Peroxidases_heam-ligand_BS"/>
</dbReference>
<dbReference type="InterPro" id="IPR010255">
    <property type="entry name" value="Haem_peroxidase_sf"/>
</dbReference>
<dbReference type="Proteomes" id="UP001472677">
    <property type="component" value="Unassembled WGS sequence"/>
</dbReference>
<comment type="catalytic activity">
    <reaction evidence="1 10">
        <text>2 a phenolic donor + H2O2 = 2 a phenolic radical donor + 2 H2O</text>
        <dbReference type="Rhea" id="RHEA:56136"/>
        <dbReference type="ChEBI" id="CHEBI:15377"/>
        <dbReference type="ChEBI" id="CHEBI:16240"/>
        <dbReference type="ChEBI" id="CHEBI:139520"/>
        <dbReference type="ChEBI" id="CHEBI:139521"/>
        <dbReference type="EC" id="1.11.1.7"/>
    </reaction>
</comment>
<dbReference type="PROSITE" id="PS00435">
    <property type="entry name" value="PEROXIDASE_1"/>
    <property type="match status" value="1"/>
</dbReference>
<dbReference type="PRINTS" id="PR00458">
    <property type="entry name" value="PEROXIDASE"/>
</dbReference>
<sequence length="344" mass="38310">MRTERMGFVFPVWLALAVLSLWCRPDVTEAAWSLQTPMKLVWHYYKVHNTCENAEPFIRHQVELFYNKDKTIAPKLLRLLYSDCFVNGCDASILLDGPDSEKMAPQNRGLGGFVLIDKIKTVLESRCPGIVSCADILNLATRDAVHLAGAPSYPVFTGRRDGATSTKASVDLPSPSISWEASLAYFKSKGLDVLDMATLLGAHSMGRTHCGFIVDRLYNFNNTGKPDPSMKASFVADMRKLCPPRTRKGQTDPLVFLDPESGSKYSFSNSYYSRVLAKKAVLGVDQQLLHGDDTKQITEEFAVAAGLEDFRRSFALSMSRMGNIQVLTGNEGEIRKNCRYTNKN</sequence>
<dbReference type="EC" id="1.11.1.7" evidence="3 10"/>
<evidence type="ECO:0000256" key="9">
    <source>
        <dbReference type="ARBA" id="ARBA00023157"/>
    </source>
</evidence>
<dbReference type="Gene3D" id="1.10.520.10">
    <property type="match status" value="1"/>
</dbReference>
<feature type="chain" id="PRO_5045009221" description="Peroxidase" evidence="10">
    <location>
        <begin position="31"/>
        <end position="344"/>
    </location>
</feature>
<gene>
    <name evidence="12" type="ORF">V6N12_061039</name>
</gene>
<evidence type="ECO:0000256" key="4">
    <source>
        <dbReference type="ARBA" id="ARBA00022559"/>
    </source>
</evidence>
<dbReference type="InterPro" id="IPR000823">
    <property type="entry name" value="Peroxidase_pln"/>
</dbReference>
<keyword evidence="5 10" id="KW-0349">Heme</keyword>
<comment type="caution">
    <text evidence="12">The sequence shown here is derived from an EMBL/GenBank/DDBJ whole genome shotgun (WGS) entry which is preliminary data.</text>
</comment>
<comment type="function">
    <text evidence="10">Removal of H(2)O(2), oxidation of toxic reductants, biosynthesis and degradation of lignin, suberization, auxin catabolism, response to environmental stresses such as wounding, pathogen attack and oxidative stress.</text>
</comment>
<evidence type="ECO:0000256" key="8">
    <source>
        <dbReference type="ARBA" id="ARBA00023004"/>
    </source>
</evidence>
<dbReference type="PROSITE" id="PS50873">
    <property type="entry name" value="PEROXIDASE_4"/>
    <property type="match status" value="1"/>
</dbReference>
<evidence type="ECO:0000256" key="7">
    <source>
        <dbReference type="ARBA" id="ARBA00023002"/>
    </source>
</evidence>
<dbReference type="PRINTS" id="PR00461">
    <property type="entry name" value="PLPEROXIDASE"/>
</dbReference>
<evidence type="ECO:0000313" key="12">
    <source>
        <dbReference type="EMBL" id="KAK8548120.1"/>
    </source>
</evidence>
<evidence type="ECO:0000256" key="6">
    <source>
        <dbReference type="ARBA" id="ARBA00022723"/>
    </source>
</evidence>
<feature type="domain" description="Plant heme peroxidase family profile" evidence="11">
    <location>
        <begin position="39"/>
        <end position="342"/>
    </location>
</feature>
<keyword evidence="10" id="KW-0964">Secreted</keyword>
<keyword evidence="7 10" id="KW-0560">Oxidoreductase</keyword>
<reference evidence="12 13" key="1">
    <citation type="journal article" date="2024" name="G3 (Bethesda)">
        <title>Genome assembly of Hibiscus sabdariffa L. provides insights into metabolisms of medicinal natural products.</title>
        <authorList>
            <person name="Kim T."/>
        </authorList>
    </citation>
    <scope>NUCLEOTIDE SEQUENCE [LARGE SCALE GENOMIC DNA]</scope>
    <source>
        <strain evidence="12">TK-2024</strain>
        <tissue evidence="12">Old leaves</tissue>
    </source>
</reference>
<keyword evidence="6 10" id="KW-0479">Metal-binding</keyword>
<dbReference type="Gene3D" id="1.10.420.10">
    <property type="entry name" value="Peroxidase, domain 2"/>
    <property type="match status" value="1"/>
</dbReference>
<evidence type="ECO:0000256" key="5">
    <source>
        <dbReference type="ARBA" id="ARBA00022617"/>
    </source>
</evidence>
<keyword evidence="10" id="KW-0732">Signal</keyword>
<dbReference type="SUPFAM" id="SSF48113">
    <property type="entry name" value="Heme-dependent peroxidases"/>
    <property type="match status" value="1"/>
</dbReference>
<dbReference type="InterPro" id="IPR002016">
    <property type="entry name" value="Haem_peroxidase"/>
</dbReference>
<dbReference type="EMBL" id="JBBPBM010000021">
    <property type="protein sequence ID" value="KAK8548120.1"/>
    <property type="molecule type" value="Genomic_DNA"/>
</dbReference>
<evidence type="ECO:0000259" key="11">
    <source>
        <dbReference type="PROSITE" id="PS50873"/>
    </source>
</evidence>
<comment type="similarity">
    <text evidence="2">Belongs to the peroxidase family. Ascorbate peroxidase subfamily.</text>
</comment>
<dbReference type="PANTHER" id="PTHR31235">
    <property type="entry name" value="PEROXIDASE 25-RELATED"/>
    <property type="match status" value="1"/>
</dbReference>
<keyword evidence="13" id="KW-1185">Reference proteome</keyword>
<name>A0ABR2DXK7_9ROSI</name>
<evidence type="ECO:0000256" key="2">
    <source>
        <dbReference type="ARBA" id="ARBA00006873"/>
    </source>
</evidence>
<proteinExistence type="inferred from homology"/>
<keyword evidence="9" id="KW-1015">Disulfide bond</keyword>
<dbReference type="CDD" id="cd00693">
    <property type="entry name" value="secretory_peroxidase"/>
    <property type="match status" value="1"/>
</dbReference>
<protein>
    <recommendedName>
        <fullName evidence="3 10">Peroxidase</fullName>
        <ecNumber evidence="3 10">1.11.1.7</ecNumber>
    </recommendedName>
</protein>
<dbReference type="Pfam" id="PF00141">
    <property type="entry name" value="peroxidase"/>
    <property type="match status" value="1"/>
</dbReference>
<comment type="similarity">
    <text evidence="10">Belongs to the peroxidase family. Classical plant (class III) peroxidase subfamily.</text>
</comment>
<keyword evidence="10" id="KW-0106">Calcium</keyword>
<comment type="cofactor">
    <cofactor evidence="10">
        <name>Ca(2+)</name>
        <dbReference type="ChEBI" id="CHEBI:29108"/>
    </cofactor>
    <text evidence="10">Binds 2 calcium ions per subunit.</text>
</comment>
<organism evidence="12 13">
    <name type="scientific">Hibiscus sabdariffa</name>
    <name type="common">roselle</name>
    <dbReference type="NCBI Taxonomy" id="183260"/>
    <lineage>
        <taxon>Eukaryota</taxon>
        <taxon>Viridiplantae</taxon>
        <taxon>Streptophyta</taxon>
        <taxon>Embryophyta</taxon>
        <taxon>Tracheophyta</taxon>
        <taxon>Spermatophyta</taxon>
        <taxon>Magnoliopsida</taxon>
        <taxon>eudicotyledons</taxon>
        <taxon>Gunneridae</taxon>
        <taxon>Pentapetalae</taxon>
        <taxon>rosids</taxon>
        <taxon>malvids</taxon>
        <taxon>Malvales</taxon>
        <taxon>Malvaceae</taxon>
        <taxon>Malvoideae</taxon>
        <taxon>Hibiscus</taxon>
    </lineage>
</organism>
<dbReference type="InterPro" id="IPR033905">
    <property type="entry name" value="Secretory_peroxidase"/>
</dbReference>
<keyword evidence="8 10" id="KW-0408">Iron</keyword>
<comment type="subcellular location">
    <subcellularLocation>
        <location evidence="10">Secreted</location>
    </subcellularLocation>
</comment>
<evidence type="ECO:0000313" key="13">
    <source>
        <dbReference type="Proteomes" id="UP001472677"/>
    </source>
</evidence>
<evidence type="ECO:0000256" key="10">
    <source>
        <dbReference type="RuleBase" id="RU362060"/>
    </source>
</evidence>
<evidence type="ECO:0000256" key="1">
    <source>
        <dbReference type="ARBA" id="ARBA00000189"/>
    </source>
</evidence>
<evidence type="ECO:0000256" key="3">
    <source>
        <dbReference type="ARBA" id="ARBA00012313"/>
    </source>
</evidence>